<feature type="signal peptide" evidence="2">
    <location>
        <begin position="1"/>
        <end position="36"/>
    </location>
</feature>
<dbReference type="Gene3D" id="2.80.10.50">
    <property type="match status" value="3"/>
</dbReference>
<dbReference type="InterPro" id="IPR059186">
    <property type="entry name" value="SACTE_4363"/>
</dbReference>
<proteinExistence type="predicted"/>
<dbReference type="CDD" id="cd00161">
    <property type="entry name" value="beta-trefoil_Ricin-like"/>
    <property type="match status" value="1"/>
</dbReference>
<gene>
    <name evidence="4" type="ORF">ACEZDG_10720</name>
</gene>
<protein>
    <submittedName>
        <fullName evidence="4">RICIN domain-containing protein</fullName>
    </submittedName>
</protein>
<feature type="region of interest" description="Disordered" evidence="1">
    <location>
        <begin position="178"/>
        <end position="220"/>
    </location>
</feature>
<accession>A0ABV6V7P6</accession>
<sequence>MAQRHVRVRTVAVAGTALSALVAGGLAFGLGPSAGAATPAAVVSGTSYTVVNSNSGKCVDARAAATANGTAVQQYTCNATAAQNWVFTATSGGYFQVGSAPSPAQVWDVTNVSTADSAPIQLWAYGGGNNQQWLPVAESTGTYHFVNRNSGKCLDVPAASTADSTQLQQYTCNGTAAQSFTLNGGGTTPPPTSPPPTSPPPSGGAPDLGPNVLTFDPSQSASSIQSQINSVYSSQETNQFGGQRYALLFKPGTYNVNVPVGYYTQVLGLGQNPGQVTITGGGVNADAQWDGGNATQNFWRSVENLTDSPSNGQVKWAVSQASPMRRVHVTGNMILSDNGGWSSGGFLSDSKVDGQVNSGTQQQWLSRNDQWGSWTGSNWNMVFVGDTNAPAQSFPTYTTVAQTPVVAEKPYLYIDSSGNYQVFVPSDRTNASGITWGSGNTAGTSLPISQFYIAKPGDSAATINAQLAAGKNLLFTPGVFHLTSPINVTRADTVVLGLGLATLEADNGTTAMTTADVSGLRIGGLLFDAGTTNSPVLLQVGPTGSSADHSADPTVLSDIFARIGGAAVGKATVSVQVNSNNTIGDDFWLWRADHGSGVGWTSNTAQNGLVVNGANVTMYGLAAEHYQQYAVLWNANGGRTYFLQNELPYDPPNQSSWMNGSTRGYAAYKVAANVTTHEGWGLGVYCYFNVNSSIVADHAIEVPQVSGVKLHDMVTVSLGGVGTISHIVNSSGGPSNSSNTVADLTSYP</sequence>
<organism evidence="4 5">
    <name type="scientific">Streptacidiphilus alkalitolerans</name>
    <dbReference type="NCBI Taxonomy" id="3342712"/>
    <lineage>
        <taxon>Bacteria</taxon>
        <taxon>Bacillati</taxon>
        <taxon>Actinomycetota</taxon>
        <taxon>Actinomycetes</taxon>
        <taxon>Kitasatosporales</taxon>
        <taxon>Streptomycetaceae</taxon>
        <taxon>Streptacidiphilus</taxon>
    </lineage>
</organism>
<evidence type="ECO:0000259" key="3">
    <source>
        <dbReference type="SMART" id="SM00458"/>
    </source>
</evidence>
<dbReference type="PROSITE" id="PS50231">
    <property type="entry name" value="RICIN_B_LECTIN"/>
    <property type="match status" value="1"/>
</dbReference>
<dbReference type="EMBL" id="JBHEZX010000004">
    <property type="protein sequence ID" value="MFC1409751.1"/>
    <property type="molecule type" value="Genomic_DNA"/>
</dbReference>
<feature type="region of interest" description="Disordered" evidence="1">
    <location>
        <begin position="729"/>
        <end position="748"/>
    </location>
</feature>
<evidence type="ECO:0000313" key="4">
    <source>
        <dbReference type="EMBL" id="MFC1409751.1"/>
    </source>
</evidence>
<keyword evidence="5" id="KW-1185">Reference proteome</keyword>
<dbReference type="InterPro" id="IPR035992">
    <property type="entry name" value="Ricin_B-like_lectins"/>
</dbReference>
<reference evidence="4 5" key="1">
    <citation type="submission" date="2024-09" db="EMBL/GenBank/DDBJ databases">
        <authorList>
            <person name="Lee S.D."/>
        </authorList>
    </citation>
    <scope>NUCLEOTIDE SEQUENCE [LARGE SCALE GENOMIC DNA]</scope>
    <source>
        <strain evidence="4 5">N1-1</strain>
    </source>
</reference>
<evidence type="ECO:0000256" key="2">
    <source>
        <dbReference type="SAM" id="SignalP"/>
    </source>
</evidence>
<evidence type="ECO:0000313" key="5">
    <source>
        <dbReference type="Proteomes" id="UP001592582"/>
    </source>
</evidence>
<dbReference type="Pfam" id="PF00652">
    <property type="entry name" value="Ricin_B_lectin"/>
    <property type="match status" value="1"/>
</dbReference>
<feature type="compositionally biased region" description="Pro residues" evidence="1">
    <location>
        <begin position="188"/>
        <end position="203"/>
    </location>
</feature>
<dbReference type="SMART" id="SM00458">
    <property type="entry name" value="RICIN"/>
    <property type="match status" value="1"/>
</dbReference>
<comment type="caution">
    <text evidence="4">The sequence shown here is derived from an EMBL/GenBank/DDBJ whole genome shotgun (WGS) entry which is preliminary data.</text>
</comment>
<dbReference type="Proteomes" id="UP001592582">
    <property type="component" value="Unassembled WGS sequence"/>
</dbReference>
<dbReference type="CDD" id="cd23669">
    <property type="entry name" value="GH55_SacteLam55A-like"/>
    <property type="match status" value="1"/>
</dbReference>
<evidence type="ECO:0000256" key="1">
    <source>
        <dbReference type="SAM" id="MobiDB-lite"/>
    </source>
</evidence>
<keyword evidence="2" id="KW-0732">Signal</keyword>
<feature type="domain" description="Ricin B lectin" evidence="3">
    <location>
        <begin position="45"/>
        <end position="183"/>
    </location>
</feature>
<feature type="compositionally biased region" description="Low complexity" evidence="1">
    <location>
        <begin position="729"/>
        <end position="739"/>
    </location>
</feature>
<dbReference type="InterPro" id="IPR000772">
    <property type="entry name" value="Ricin_B_lectin"/>
</dbReference>
<name>A0ABV6V7P6_9ACTN</name>
<dbReference type="SUPFAM" id="SSF50370">
    <property type="entry name" value="Ricin B-like lectins"/>
    <property type="match status" value="1"/>
</dbReference>
<feature type="chain" id="PRO_5046516068" evidence="2">
    <location>
        <begin position="37"/>
        <end position="748"/>
    </location>
</feature>
<dbReference type="RefSeq" id="WP_380506090.1">
    <property type="nucleotide sequence ID" value="NZ_JBHEZX010000004.1"/>
</dbReference>